<dbReference type="EMBL" id="FR914691">
    <property type="protein sequence ID" value="CDQ93227.1"/>
    <property type="molecule type" value="Genomic_DNA"/>
</dbReference>
<evidence type="ECO:0000313" key="2">
    <source>
        <dbReference type="EMBL" id="CDQ93227.1"/>
    </source>
</evidence>
<sequence>MCVTSCTDSRQTGEKTFRPQASEDRKRPSPASPSGAIPSPASPHQAIPSPASPHQAIPSPATPVELSPPQPVGWFAVGLPDEMEMSMEEDYLFRDLPMPEEVGPVPEYVLAPKALTAAAKAVPQTSAVKLASWNQKPLDEDTQELFSDSPQVELIDFQPRKSGFHSQYETMYQTYYFSKIDTFDSQT</sequence>
<feature type="compositionally biased region" description="Polar residues" evidence="1">
    <location>
        <begin position="1"/>
        <end position="10"/>
    </location>
</feature>
<reference evidence="2" key="1">
    <citation type="journal article" date="2014" name="Nat. Commun.">
        <title>The rainbow trout genome provides novel insights into evolution after whole-genome duplication in vertebrates.</title>
        <authorList>
            <person name="Berthelot C."/>
            <person name="Brunet F."/>
            <person name="Chalopin D."/>
            <person name="Juanchich A."/>
            <person name="Bernard M."/>
            <person name="Noel B."/>
            <person name="Bento P."/>
            <person name="Da Silva C."/>
            <person name="Labadie K."/>
            <person name="Alberti A."/>
            <person name="Aury J.M."/>
            <person name="Louis A."/>
            <person name="Dehais P."/>
            <person name="Bardou P."/>
            <person name="Montfort J."/>
            <person name="Klopp C."/>
            <person name="Cabau C."/>
            <person name="Gaspin C."/>
            <person name="Thorgaard G.H."/>
            <person name="Boussaha M."/>
            <person name="Quillet E."/>
            <person name="Guyomard R."/>
            <person name="Galiana D."/>
            <person name="Bobe J."/>
            <person name="Volff J.N."/>
            <person name="Genet C."/>
            <person name="Wincker P."/>
            <person name="Jaillon O."/>
            <person name="Roest Crollius H."/>
            <person name="Guiguen Y."/>
        </authorList>
    </citation>
    <scope>NUCLEOTIDE SEQUENCE [LARGE SCALE GENOMIC DNA]</scope>
</reference>
<dbReference type="PaxDb" id="8022-A0A060YNY0"/>
<dbReference type="STRING" id="8022.A0A060YNY0"/>
<dbReference type="Proteomes" id="UP000193380">
    <property type="component" value="Unassembled WGS sequence"/>
</dbReference>
<reference evidence="2" key="2">
    <citation type="submission" date="2014-03" db="EMBL/GenBank/DDBJ databases">
        <authorList>
            <person name="Genoscope - CEA"/>
        </authorList>
    </citation>
    <scope>NUCLEOTIDE SEQUENCE</scope>
</reference>
<feature type="compositionally biased region" description="Basic and acidic residues" evidence="1">
    <location>
        <begin position="11"/>
        <end position="27"/>
    </location>
</feature>
<feature type="compositionally biased region" description="Low complexity" evidence="1">
    <location>
        <begin position="32"/>
        <end position="43"/>
    </location>
</feature>
<feature type="region of interest" description="Disordered" evidence="1">
    <location>
        <begin position="1"/>
        <end position="72"/>
    </location>
</feature>
<protein>
    <submittedName>
        <fullName evidence="2">Uncharacterized protein</fullName>
    </submittedName>
</protein>
<accession>A0A060YNY0</accession>
<organism evidence="2 3">
    <name type="scientific">Oncorhynchus mykiss</name>
    <name type="common">Rainbow trout</name>
    <name type="synonym">Salmo gairdneri</name>
    <dbReference type="NCBI Taxonomy" id="8022"/>
    <lineage>
        <taxon>Eukaryota</taxon>
        <taxon>Metazoa</taxon>
        <taxon>Chordata</taxon>
        <taxon>Craniata</taxon>
        <taxon>Vertebrata</taxon>
        <taxon>Euteleostomi</taxon>
        <taxon>Actinopterygii</taxon>
        <taxon>Neopterygii</taxon>
        <taxon>Teleostei</taxon>
        <taxon>Protacanthopterygii</taxon>
        <taxon>Salmoniformes</taxon>
        <taxon>Salmonidae</taxon>
        <taxon>Salmoninae</taxon>
        <taxon>Oncorhynchus</taxon>
    </lineage>
</organism>
<proteinExistence type="predicted"/>
<dbReference type="AlphaFoldDB" id="A0A060YNY0"/>
<evidence type="ECO:0000313" key="3">
    <source>
        <dbReference type="Proteomes" id="UP000193380"/>
    </source>
</evidence>
<name>A0A060YNY0_ONCMY</name>
<gene>
    <name evidence="2" type="ORF">GSONMT00020687001</name>
</gene>
<evidence type="ECO:0000256" key="1">
    <source>
        <dbReference type="SAM" id="MobiDB-lite"/>
    </source>
</evidence>